<keyword evidence="1" id="KW-0808">Transferase</keyword>
<keyword evidence="6" id="KW-0012">Acyltransferase</keyword>
<feature type="transmembrane region" description="Helical" evidence="7">
    <location>
        <begin position="77"/>
        <end position="96"/>
    </location>
</feature>
<dbReference type="PANTHER" id="PTHR23063:SF60">
    <property type="entry name" value="LYSOPHOSPHATIDIC ACID:OLEOYL-COA ACYLTRANSFERASE 1"/>
    <property type="match status" value="1"/>
</dbReference>
<dbReference type="GO" id="GO:0006629">
    <property type="term" value="P:lipid metabolic process"/>
    <property type="evidence" value="ECO:0007669"/>
    <property type="project" value="UniProtKB-KW"/>
</dbReference>
<dbReference type="FunCoup" id="A0A0C2X741">
    <property type="interactions" value="48"/>
</dbReference>
<keyword evidence="4" id="KW-0443">Lipid metabolism</keyword>
<dbReference type="STRING" id="946122.A0A0C2X741"/>
<proteinExistence type="predicted"/>
<dbReference type="InParanoid" id="A0A0C2X741"/>
<evidence type="ECO:0000313" key="9">
    <source>
        <dbReference type="Proteomes" id="UP000054549"/>
    </source>
</evidence>
<gene>
    <name evidence="8" type="ORF">M378DRAFT_156213</name>
</gene>
<dbReference type="HOGENOM" id="CLU_048121_2_0_1"/>
<evidence type="ECO:0008006" key="10">
    <source>
        <dbReference type="Google" id="ProtNLM"/>
    </source>
</evidence>
<protein>
    <recommendedName>
        <fullName evidence="10">Phospholipid/glycerol acyltransferase domain-containing protein</fullName>
    </recommendedName>
</protein>
<dbReference type="PANTHER" id="PTHR23063">
    <property type="entry name" value="PHOSPHOLIPID ACYLTRANSFERASE"/>
    <property type="match status" value="1"/>
</dbReference>
<dbReference type="EMBL" id="KN818224">
    <property type="protein sequence ID" value="KIL70152.1"/>
    <property type="molecule type" value="Genomic_DNA"/>
</dbReference>
<keyword evidence="2 7" id="KW-0812">Transmembrane</keyword>
<feature type="transmembrane region" description="Helical" evidence="7">
    <location>
        <begin position="37"/>
        <end position="57"/>
    </location>
</feature>
<evidence type="ECO:0000256" key="5">
    <source>
        <dbReference type="ARBA" id="ARBA00023136"/>
    </source>
</evidence>
<reference evidence="8 9" key="1">
    <citation type="submission" date="2014-04" db="EMBL/GenBank/DDBJ databases">
        <title>Evolutionary Origins and Diversification of the Mycorrhizal Mutualists.</title>
        <authorList>
            <consortium name="DOE Joint Genome Institute"/>
            <consortium name="Mycorrhizal Genomics Consortium"/>
            <person name="Kohler A."/>
            <person name="Kuo A."/>
            <person name="Nagy L.G."/>
            <person name="Floudas D."/>
            <person name="Copeland A."/>
            <person name="Barry K.W."/>
            <person name="Cichocki N."/>
            <person name="Veneault-Fourrey C."/>
            <person name="LaButti K."/>
            <person name="Lindquist E.A."/>
            <person name="Lipzen A."/>
            <person name="Lundell T."/>
            <person name="Morin E."/>
            <person name="Murat C."/>
            <person name="Riley R."/>
            <person name="Ohm R."/>
            <person name="Sun H."/>
            <person name="Tunlid A."/>
            <person name="Henrissat B."/>
            <person name="Grigoriev I.V."/>
            <person name="Hibbett D.S."/>
            <person name="Martin F."/>
        </authorList>
    </citation>
    <scope>NUCLEOTIDE SEQUENCE [LARGE SCALE GENOMIC DNA]</scope>
    <source>
        <strain evidence="8 9">Koide BX008</strain>
    </source>
</reference>
<evidence type="ECO:0000256" key="6">
    <source>
        <dbReference type="ARBA" id="ARBA00023315"/>
    </source>
</evidence>
<evidence type="ECO:0000256" key="2">
    <source>
        <dbReference type="ARBA" id="ARBA00022692"/>
    </source>
</evidence>
<evidence type="ECO:0000256" key="1">
    <source>
        <dbReference type="ARBA" id="ARBA00022679"/>
    </source>
</evidence>
<organism evidence="8 9">
    <name type="scientific">Amanita muscaria (strain Koide BX008)</name>
    <dbReference type="NCBI Taxonomy" id="946122"/>
    <lineage>
        <taxon>Eukaryota</taxon>
        <taxon>Fungi</taxon>
        <taxon>Dikarya</taxon>
        <taxon>Basidiomycota</taxon>
        <taxon>Agaricomycotina</taxon>
        <taxon>Agaricomycetes</taxon>
        <taxon>Agaricomycetidae</taxon>
        <taxon>Agaricales</taxon>
        <taxon>Pluteineae</taxon>
        <taxon>Amanitaceae</taxon>
        <taxon>Amanita</taxon>
    </lineage>
</organism>
<dbReference type="GO" id="GO:0016746">
    <property type="term" value="F:acyltransferase activity"/>
    <property type="evidence" value="ECO:0007669"/>
    <property type="project" value="UniProtKB-KW"/>
</dbReference>
<accession>A0A0C2X741</accession>
<dbReference type="OrthoDB" id="272512at2759"/>
<keyword evidence="5 7" id="KW-0472">Membrane</keyword>
<dbReference type="Proteomes" id="UP000054549">
    <property type="component" value="Unassembled WGS sequence"/>
</dbReference>
<sequence>MEKFSAYRDPGTGIQPFLTPVPPKSDSLGTLLLPLRYFVGVIRTAFVLCLLIIYILLVHGLCACFKPLPWLHRPLSQILTCIIGRTALFLLGLYWIPVEYVSRKRRRGEATEWVWKPDAGDVIVSNWVSWLELVWLAVRFNPIFVVPVPGHDAPQAARPPTTKVQKGNTVKHVPETSPNRRIQIIGFRKVSLLSMILMTGHTPSHAKTYASLDDLRRKADRSIVVFPECTTSNGRGLLQFANLFHQDIPVKGYQVFLICVRYESPSTLAPSATHCIPSSIFNPLPHLFKLATALKPLTLHIRVLVSHESPSSPLFLTSEVISGNVDDQLAEASAVLISQLGKLKRTNVGWEDKAAFLEFYHTKSK</sequence>
<keyword evidence="3 7" id="KW-1133">Transmembrane helix</keyword>
<dbReference type="AlphaFoldDB" id="A0A0C2X741"/>
<name>A0A0C2X741_AMAMK</name>
<keyword evidence="9" id="KW-1185">Reference proteome</keyword>
<evidence type="ECO:0000256" key="3">
    <source>
        <dbReference type="ARBA" id="ARBA00022989"/>
    </source>
</evidence>
<evidence type="ECO:0000313" key="8">
    <source>
        <dbReference type="EMBL" id="KIL70152.1"/>
    </source>
</evidence>
<evidence type="ECO:0000256" key="4">
    <source>
        <dbReference type="ARBA" id="ARBA00023098"/>
    </source>
</evidence>
<evidence type="ECO:0000256" key="7">
    <source>
        <dbReference type="SAM" id="Phobius"/>
    </source>
</evidence>